<name>A0A418IC62_9STAP</name>
<organism evidence="5 6">
    <name type="scientific">Staphylococcus shinii</name>
    <dbReference type="NCBI Taxonomy" id="2912228"/>
    <lineage>
        <taxon>Bacteria</taxon>
        <taxon>Bacillati</taxon>
        <taxon>Bacillota</taxon>
        <taxon>Bacilli</taxon>
        <taxon>Bacillales</taxon>
        <taxon>Staphylococcaceae</taxon>
        <taxon>Staphylococcus</taxon>
    </lineage>
</organism>
<dbReference type="Pfam" id="PF00011">
    <property type="entry name" value="HSP20"/>
    <property type="match status" value="1"/>
</dbReference>
<dbReference type="GeneID" id="79051688"/>
<evidence type="ECO:0000313" key="6">
    <source>
        <dbReference type="Proteomes" id="UP000286317"/>
    </source>
</evidence>
<comment type="caution">
    <text evidence="5">The sequence shown here is derived from an EMBL/GenBank/DDBJ whole genome shotgun (WGS) entry which is preliminary data.</text>
</comment>
<dbReference type="AlphaFoldDB" id="A0A418IC62"/>
<accession>A0A418IC62</accession>
<dbReference type="InterPro" id="IPR002068">
    <property type="entry name" value="A-crystallin/Hsp20_dom"/>
</dbReference>
<sequence>MAFNKRPYNNPFFEGDPTELFRDFGRQFFEHFPETTSIKSDVRELDNVFIIEAELPGFKKENISLQFENNALTIEAKQSNDDKEQDEDGRILHQERTYSDVKRQYPFENIDETAIKASFEDGVLNVTLPKKAQEEHSASNIQID</sequence>
<dbReference type="Proteomes" id="UP000286317">
    <property type="component" value="Unassembled WGS sequence"/>
</dbReference>
<comment type="similarity">
    <text evidence="1 2">Belongs to the small heat shock protein (HSP20) family.</text>
</comment>
<dbReference type="InterPro" id="IPR008978">
    <property type="entry name" value="HSP20-like_chaperone"/>
</dbReference>
<keyword evidence="6" id="KW-1185">Reference proteome</keyword>
<feature type="domain" description="SHSP" evidence="4">
    <location>
        <begin position="31"/>
        <end position="144"/>
    </location>
</feature>
<dbReference type="OrthoDB" id="9811615at2"/>
<protein>
    <submittedName>
        <fullName evidence="5">Hsp20/alpha crystallin family protein</fullName>
    </submittedName>
</protein>
<evidence type="ECO:0000256" key="1">
    <source>
        <dbReference type="PROSITE-ProRule" id="PRU00285"/>
    </source>
</evidence>
<dbReference type="PANTHER" id="PTHR11527">
    <property type="entry name" value="HEAT-SHOCK PROTEIN 20 FAMILY MEMBER"/>
    <property type="match status" value="1"/>
</dbReference>
<feature type="compositionally biased region" description="Basic and acidic residues" evidence="3">
    <location>
        <begin position="78"/>
        <end position="95"/>
    </location>
</feature>
<dbReference type="Gene3D" id="2.60.40.790">
    <property type="match status" value="1"/>
</dbReference>
<dbReference type="CDD" id="cd06471">
    <property type="entry name" value="ACD_LpsHSP_like"/>
    <property type="match status" value="1"/>
</dbReference>
<gene>
    <name evidence="5" type="ORF">BU112_13245</name>
</gene>
<dbReference type="RefSeq" id="WP_039067284.1">
    <property type="nucleotide sequence ID" value="NZ_CP068712.1"/>
</dbReference>
<dbReference type="EMBL" id="QXUF01000136">
    <property type="protein sequence ID" value="RIM97058.1"/>
    <property type="molecule type" value="Genomic_DNA"/>
</dbReference>
<reference evidence="5 6" key="1">
    <citation type="journal article" date="2016" name="Front. Microbiol.">
        <title>Comprehensive Phylogenetic Analysis of Bovine Non-aureus Staphylococci Species Based on Whole-Genome Sequencing.</title>
        <authorList>
            <person name="Naushad S."/>
            <person name="Barkema H.W."/>
            <person name="Luby C."/>
            <person name="Condas L.A."/>
            <person name="Nobrega D.B."/>
            <person name="Carson D.A."/>
            <person name="De Buck J."/>
        </authorList>
    </citation>
    <scope>NUCLEOTIDE SEQUENCE [LARGE SCALE GENOMIC DNA]</scope>
    <source>
        <strain evidence="5 6">SNUC 4554</strain>
    </source>
</reference>
<evidence type="ECO:0000313" key="5">
    <source>
        <dbReference type="EMBL" id="RIM97058.1"/>
    </source>
</evidence>
<dbReference type="PROSITE" id="PS01031">
    <property type="entry name" value="SHSP"/>
    <property type="match status" value="1"/>
</dbReference>
<evidence type="ECO:0000256" key="3">
    <source>
        <dbReference type="SAM" id="MobiDB-lite"/>
    </source>
</evidence>
<dbReference type="InterPro" id="IPR031107">
    <property type="entry name" value="Small_HSP"/>
</dbReference>
<evidence type="ECO:0000259" key="4">
    <source>
        <dbReference type="PROSITE" id="PS01031"/>
    </source>
</evidence>
<evidence type="ECO:0000256" key="2">
    <source>
        <dbReference type="RuleBase" id="RU003616"/>
    </source>
</evidence>
<dbReference type="SUPFAM" id="SSF49764">
    <property type="entry name" value="HSP20-like chaperones"/>
    <property type="match status" value="1"/>
</dbReference>
<feature type="region of interest" description="Disordered" evidence="3">
    <location>
        <begin position="74"/>
        <end position="95"/>
    </location>
</feature>
<proteinExistence type="inferred from homology"/>